<sequence>MMYEVEQAEVAMAAGENRAPANIRMVFEERTERGLARRQFDLPTANEVAVIYVAQTEAAPRTAAYYAAPDPTPAFPPISSFYPTPAPTQSFSPATSHHPTLSSTQTFSVASLYAASDPAQMCPPVFSYYAATEPAQASRLHLYILLYRIPLMDLVPRI</sequence>
<accession>A0AAN8FN92</accession>
<gene>
    <name evidence="1" type="ORF">GCK32_014745</name>
</gene>
<organism evidence="1 2">
    <name type="scientific">Trichostrongylus colubriformis</name>
    <name type="common">Black scour worm</name>
    <dbReference type="NCBI Taxonomy" id="6319"/>
    <lineage>
        <taxon>Eukaryota</taxon>
        <taxon>Metazoa</taxon>
        <taxon>Ecdysozoa</taxon>
        <taxon>Nematoda</taxon>
        <taxon>Chromadorea</taxon>
        <taxon>Rhabditida</taxon>
        <taxon>Rhabditina</taxon>
        <taxon>Rhabditomorpha</taxon>
        <taxon>Strongyloidea</taxon>
        <taxon>Trichostrongylidae</taxon>
        <taxon>Trichostrongylus</taxon>
    </lineage>
</organism>
<comment type="caution">
    <text evidence="1">The sequence shown here is derived from an EMBL/GenBank/DDBJ whole genome shotgun (WGS) entry which is preliminary data.</text>
</comment>
<evidence type="ECO:0000313" key="1">
    <source>
        <dbReference type="EMBL" id="KAK5983301.1"/>
    </source>
</evidence>
<reference evidence="1 2" key="1">
    <citation type="submission" date="2019-10" db="EMBL/GenBank/DDBJ databases">
        <title>Assembly and Annotation for the nematode Trichostrongylus colubriformis.</title>
        <authorList>
            <person name="Martin J."/>
        </authorList>
    </citation>
    <scope>NUCLEOTIDE SEQUENCE [LARGE SCALE GENOMIC DNA]</scope>
    <source>
        <strain evidence="1">G859</strain>
        <tissue evidence="1">Whole worm</tissue>
    </source>
</reference>
<evidence type="ECO:0000313" key="2">
    <source>
        <dbReference type="Proteomes" id="UP001331761"/>
    </source>
</evidence>
<proteinExistence type="predicted"/>
<dbReference type="AlphaFoldDB" id="A0AAN8FN92"/>
<keyword evidence="2" id="KW-1185">Reference proteome</keyword>
<protein>
    <submittedName>
        <fullName evidence="1">Uncharacterized protein</fullName>
    </submittedName>
</protein>
<dbReference type="Proteomes" id="UP001331761">
    <property type="component" value="Unassembled WGS sequence"/>
</dbReference>
<dbReference type="EMBL" id="WIXE01004142">
    <property type="protein sequence ID" value="KAK5983301.1"/>
    <property type="molecule type" value="Genomic_DNA"/>
</dbReference>
<name>A0AAN8FN92_TRICO</name>